<dbReference type="EMBL" id="CP058627">
    <property type="protein sequence ID" value="QLG87658.1"/>
    <property type="molecule type" value="Genomic_DNA"/>
</dbReference>
<dbReference type="KEGG" id="chiz:HQ393_04980"/>
<dbReference type="AlphaFoldDB" id="A0A7H9BHH8"/>
<protein>
    <submittedName>
        <fullName evidence="1">DUF1376 domain-containing protein</fullName>
    </submittedName>
</protein>
<gene>
    <name evidence="1" type="ORF">HQ393_04980</name>
</gene>
<sequence>MTSQPLTEKDCDLRDFAFLPLDVVRLRDSDFSALTDGEEFRAGILLWCASWHQVPAASLPDDDVVLAQLAGYGRVVKEWKKVRNGALRGWIKCSDGRLYHPVIAEKAREAYQAKLVQRWKTECARLKKHCQRHQLEFNPPTFEDWLSQQCPSTCPEIVPRDNQRMSPQCPSGNTIQGTGIGTETGNINNYSVETSSSNLPAVVSEPDPTTTVTQSRMTEFAVLLRNRGASVTPADPTFVGWVKDGITDAQALQALDLAKEAREAKASNQPISASYLDTILRNSVLSAPTQATAKGRDAGRAAAAKSIFKPEHIAHLMGDSNERAIN</sequence>
<dbReference type="Pfam" id="PF07120">
    <property type="entry name" value="DUF1376"/>
    <property type="match status" value="1"/>
</dbReference>
<proteinExistence type="predicted"/>
<evidence type="ECO:0000313" key="2">
    <source>
        <dbReference type="Proteomes" id="UP000509597"/>
    </source>
</evidence>
<name>A0A7H9BHH8_9NEIS</name>
<organism evidence="1 2">
    <name type="scientific">Chitinibacter bivalviorum</name>
    <dbReference type="NCBI Taxonomy" id="2739434"/>
    <lineage>
        <taxon>Bacteria</taxon>
        <taxon>Pseudomonadati</taxon>
        <taxon>Pseudomonadota</taxon>
        <taxon>Betaproteobacteria</taxon>
        <taxon>Neisseriales</taxon>
        <taxon>Chitinibacteraceae</taxon>
        <taxon>Chitinibacter</taxon>
    </lineage>
</organism>
<keyword evidence="2" id="KW-1185">Reference proteome</keyword>
<accession>A0A7H9BHH8</accession>
<dbReference type="InterPro" id="IPR010781">
    <property type="entry name" value="DUF1376"/>
</dbReference>
<dbReference type="RefSeq" id="WP_179357739.1">
    <property type="nucleotide sequence ID" value="NZ_CP058627.1"/>
</dbReference>
<dbReference type="Proteomes" id="UP000509597">
    <property type="component" value="Chromosome"/>
</dbReference>
<reference evidence="1 2" key="1">
    <citation type="submission" date="2020-07" db="EMBL/GenBank/DDBJ databases">
        <title>Complete genome sequence of Chitinibacter sp. 2T18.</title>
        <authorList>
            <person name="Bae J.-W."/>
            <person name="Choi J.-W."/>
        </authorList>
    </citation>
    <scope>NUCLEOTIDE SEQUENCE [LARGE SCALE GENOMIC DNA]</scope>
    <source>
        <strain evidence="1 2">2T18</strain>
    </source>
</reference>
<evidence type="ECO:0000313" key="1">
    <source>
        <dbReference type="EMBL" id="QLG87658.1"/>
    </source>
</evidence>